<protein>
    <submittedName>
        <fullName evidence="2">DUF2063 domain-containing protein</fullName>
    </submittedName>
</protein>
<reference evidence="3" key="1">
    <citation type="submission" date="2019-06" db="EMBL/GenBank/DDBJ databases">
        <title>The complete genome of Emcibacter congregatus ZYLT.</title>
        <authorList>
            <person name="Zhao Z."/>
        </authorList>
    </citation>
    <scope>NUCLEOTIDE SEQUENCE [LARGE SCALE GENOMIC DNA]</scope>
    <source>
        <strain evidence="3">MCCC 1A06723</strain>
    </source>
</reference>
<evidence type="ECO:0000313" key="2">
    <source>
        <dbReference type="EMBL" id="TPD62659.1"/>
    </source>
</evidence>
<gene>
    <name evidence="2" type="ORF">FIV46_00840</name>
</gene>
<dbReference type="Proteomes" id="UP000319148">
    <property type="component" value="Unassembled WGS sequence"/>
</dbReference>
<dbReference type="InterPro" id="IPR018640">
    <property type="entry name" value="DUF2063"/>
</dbReference>
<accession>A0A501PQ53</accession>
<dbReference type="OrthoDB" id="4146344at2"/>
<sequence>MTSLADLQKMFKSAVMERAEELLPEIAEGGRITPEKRLAIYAYAYGARLRETLEKDYPVLHSLLGDDQFHDLCNGYIAAFPSQHPSLRFFGQRLAEYLQEGAFSGQPFLAEMARFEWTFIDAFDAPDISPVTVEEVGTLDPGAWTTLRFEFHPSLNLNYFDWNVPVLWSAINRMNEGGEPEAIHPEKNDTPTAVIQWRSEMVSYFRSLERDEAEVLARARRGADFPVLCGLLGSYHGDMAPMKAAEYLKIWIAEGLVCALEYAHVG</sequence>
<dbReference type="InterPro" id="IPR044922">
    <property type="entry name" value="DUF2063_N_sf"/>
</dbReference>
<name>A0A501PQ53_9PROT</name>
<keyword evidence="3" id="KW-1185">Reference proteome</keyword>
<evidence type="ECO:0000259" key="1">
    <source>
        <dbReference type="Pfam" id="PF09836"/>
    </source>
</evidence>
<evidence type="ECO:0000313" key="3">
    <source>
        <dbReference type="Proteomes" id="UP000319148"/>
    </source>
</evidence>
<dbReference type="EMBL" id="VFIY01000004">
    <property type="protein sequence ID" value="TPD62659.1"/>
    <property type="molecule type" value="Genomic_DNA"/>
</dbReference>
<proteinExistence type="predicted"/>
<dbReference type="Pfam" id="PF09836">
    <property type="entry name" value="DUF2063"/>
    <property type="match status" value="1"/>
</dbReference>
<comment type="caution">
    <text evidence="2">The sequence shown here is derived from an EMBL/GenBank/DDBJ whole genome shotgun (WGS) entry which is preliminary data.</text>
</comment>
<dbReference type="Gene3D" id="1.10.150.690">
    <property type="entry name" value="DUF2063"/>
    <property type="match status" value="1"/>
</dbReference>
<organism evidence="2 3">
    <name type="scientific">Emcibacter nanhaiensis</name>
    <dbReference type="NCBI Taxonomy" id="1505037"/>
    <lineage>
        <taxon>Bacteria</taxon>
        <taxon>Pseudomonadati</taxon>
        <taxon>Pseudomonadota</taxon>
        <taxon>Alphaproteobacteria</taxon>
        <taxon>Emcibacterales</taxon>
        <taxon>Emcibacteraceae</taxon>
        <taxon>Emcibacter</taxon>
    </lineage>
</organism>
<dbReference type="AlphaFoldDB" id="A0A501PQ53"/>
<dbReference type="RefSeq" id="WP_139937909.1">
    <property type="nucleotide sequence ID" value="NZ_JBHSYP010000022.1"/>
</dbReference>
<feature type="domain" description="Putative DNA-binding" evidence="1">
    <location>
        <begin position="7"/>
        <end position="98"/>
    </location>
</feature>